<evidence type="ECO:0000256" key="1">
    <source>
        <dbReference type="SAM" id="MobiDB-lite"/>
    </source>
</evidence>
<organism evidence="2 3">
    <name type="scientific">Flavihumibacter fluminis</name>
    <dbReference type="NCBI Taxonomy" id="2909236"/>
    <lineage>
        <taxon>Bacteria</taxon>
        <taxon>Pseudomonadati</taxon>
        <taxon>Bacteroidota</taxon>
        <taxon>Chitinophagia</taxon>
        <taxon>Chitinophagales</taxon>
        <taxon>Chitinophagaceae</taxon>
        <taxon>Flavihumibacter</taxon>
    </lineage>
</organism>
<sequence>MLKRILAILGILLGLLLIAAIAIPLLFGDKLKTLAKEEMNKQLKAPSGFEDVSVSFFRNFPKLSVGLDKLYITGPGQYASDTLVSAKRIDVAVNLFSLLGSGPIKVARVVLDEPRIHAIVGKDGSVNWDIMKESTEEEAVDTSSSSFSLDLKEYEIKNGLVRYSDQQGNMFATITGLNHTGSGNFNADQFLLETKTKAEEVSFSYEGIPYLARTKTSLDANFDINTATSKYSFKELKAVLNEMQLNADGYFQLVNDSTYGMDIQFNTPSNEFRHILSLVPAIYTNDFASLKTSGTAAFKGFVKGEYAPNRMPAYAVEAIIKEGFFQYPELPQPVQHINLDLKASNADGQPDNLVLEIPTANLQFGKEPFSFRVIYKNPETVQYLDAAAKGKLDLGTVGQFIKLEEGTKIGGQVNADIEAKGNLNVVLQQQPGPFQAKGLVQLSNIYYASKEFPQPIQNTSATIEVSNPDGVPDHTVVRIPVGHAEFGADKLDFNLILTQPASDPNFDAGLKGGFDLGRVKQFYSFDPGTSLAGRLDADVRIKGKKSQIDKEQYDAIQSSGVVNLQDIVFKTPDYPEGLALQSAKLEFTPKDIAIQNATGSFQQTNFTANGKITNAIGYAIKDEPLAGSLNLTADKVDLNKWMGTASEEEPTAGSSQPFAVPSNIRFGVNANVDQVVYDKVNYNNVKGQLNIANETVTLQNLSMQALDGTIGLNGSYSTRDNKLKPAISFSYNLQNLDVAKTFQAFNTVKYLMPIGEFISGKLNSSLTVNGRLGEQMMPELSSLTGNGVVMLIEGFLAKFKPVEMLASKLKLTELEKISVKDIKQYFEFVNGKVLVKPFTVKIKDIEMEIGGMHGFDQSMDYLVNMKVPRAKLGTDANQLINGLAAELTKKGLAVNPGETVNLKVNMGGSLTNPQLNYNLSQAGTSLASELESKVKDIAAEQKAKADSALDVAKQRAKDSLAAIKAEVLKDAQKELTKKLLGAKDSTAAGDSAKTSTPKRAEEAAKGILNDLLRKKKKPASDTTKNQ</sequence>
<accession>A0ABS9BGL6</accession>
<feature type="region of interest" description="Disordered" evidence="1">
    <location>
        <begin position="980"/>
        <end position="1026"/>
    </location>
</feature>
<evidence type="ECO:0000313" key="2">
    <source>
        <dbReference type="EMBL" id="MCF1714838.1"/>
    </source>
</evidence>
<proteinExistence type="predicted"/>
<evidence type="ECO:0000313" key="3">
    <source>
        <dbReference type="Proteomes" id="UP001200145"/>
    </source>
</evidence>
<dbReference type="EMBL" id="JAKEVY010000002">
    <property type="protein sequence ID" value="MCF1714838.1"/>
    <property type="molecule type" value="Genomic_DNA"/>
</dbReference>
<name>A0ABS9BGL6_9BACT</name>
<dbReference type="PANTHER" id="PTHR30441">
    <property type="entry name" value="DUF748 DOMAIN-CONTAINING PROTEIN"/>
    <property type="match status" value="1"/>
</dbReference>
<dbReference type="InterPro" id="IPR052894">
    <property type="entry name" value="AsmA-related"/>
</dbReference>
<dbReference type="Proteomes" id="UP001200145">
    <property type="component" value="Unassembled WGS sequence"/>
</dbReference>
<dbReference type="PANTHER" id="PTHR30441:SF8">
    <property type="entry name" value="DUF748 DOMAIN-CONTAINING PROTEIN"/>
    <property type="match status" value="1"/>
</dbReference>
<keyword evidence="3" id="KW-1185">Reference proteome</keyword>
<comment type="caution">
    <text evidence="2">The sequence shown here is derived from an EMBL/GenBank/DDBJ whole genome shotgun (WGS) entry which is preliminary data.</text>
</comment>
<gene>
    <name evidence="2" type="ORF">L0U88_09390</name>
</gene>
<reference evidence="2 3" key="1">
    <citation type="submission" date="2022-01" db="EMBL/GenBank/DDBJ databases">
        <title>Flavihumibacter sp. nov., isolated from sediment of a river.</title>
        <authorList>
            <person name="Liu H."/>
        </authorList>
    </citation>
    <scope>NUCLEOTIDE SEQUENCE [LARGE SCALE GENOMIC DNA]</scope>
    <source>
        <strain evidence="2 3">RY-1</strain>
    </source>
</reference>
<dbReference type="RefSeq" id="WP_234865791.1">
    <property type="nucleotide sequence ID" value="NZ_JAKEVY010000002.1"/>
</dbReference>
<protein>
    <recommendedName>
        <fullName evidence="4">AsmA-like protein</fullName>
    </recommendedName>
</protein>
<evidence type="ECO:0008006" key="4">
    <source>
        <dbReference type="Google" id="ProtNLM"/>
    </source>
</evidence>